<organism evidence="3 4">
    <name type="scientific">Janibacter melonis</name>
    <dbReference type="NCBI Taxonomy" id="262209"/>
    <lineage>
        <taxon>Bacteria</taxon>
        <taxon>Bacillati</taxon>
        <taxon>Actinomycetota</taxon>
        <taxon>Actinomycetes</taxon>
        <taxon>Micrococcales</taxon>
        <taxon>Intrasporangiaceae</taxon>
        <taxon>Janibacter</taxon>
    </lineage>
</organism>
<name>A0A5P8FKW0_9MICO</name>
<evidence type="ECO:0000313" key="3">
    <source>
        <dbReference type="EMBL" id="QFQ30176.2"/>
    </source>
</evidence>
<keyword evidence="2" id="KW-0812">Transmembrane</keyword>
<feature type="transmembrane region" description="Helical" evidence="2">
    <location>
        <begin position="99"/>
        <end position="117"/>
    </location>
</feature>
<sequence>MPERDTARSAAAALALDVLVVAVFVVVGRRSHAEGVTLAGWLETAWPFLAGLVLGWVGVVAGLGRAPVTLATGLPVWVATVFGGMALRDMSGQGTALPFVVVATLSLALGLLGWRAAATLLGRRRAAAPSSPTSHRGVAVGEPTPDPLGQRELGEQDITTPGRGVVPPQERARYGRRPDAEADRPDADD</sequence>
<dbReference type="EMBL" id="CP044548">
    <property type="protein sequence ID" value="QFQ30176.2"/>
    <property type="molecule type" value="Genomic_DNA"/>
</dbReference>
<evidence type="ECO:0000256" key="2">
    <source>
        <dbReference type="SAM" id="Phobius"/>
    </source>
</evidence>
<dbReference type="AlphaFoldDB" id="A0A5P8FKW0"/>
<dbReference type="RefSeq" id="WP_123091761.1">
    <property type="nucleotide sequence ID" value="NZ_CP044548.2"/>
</dbReference>
<dbReference type="GeneID" id="59160975"/>
<keyword evidence="2" id="KW-1133">Transmembrane helix</keyword>
<dbReference type="InterPro" id="IPR021414">
    <property type="entry name" value="DUF3054"/>
</dbReference>
<protein>
    <submittedName>
        <fullName evidence="3">DUF3054 family protein</fullName>
    </submittedName>
</protein>
<evidence type="ECO:0000256" key="1">
    <source>
        <dbReference type="SAM" id="MobiDB-lite"/>
    </source>
</evidence>
<feature type="transmembrane region" description="Helical" evidence="2">
    <location>
        <begin position="70"/>
        <end position="87"/>
    </location>
</feature>
<gene>
    <name evidence="3" type="ORF">EEW87_007365</name>
</gene>
<reference evidence="3 4" key="1">
    <citation type="submission" date="2019-09" db="EMBL/GenBank/DDBJ databases">
        <title>Complete Genome Sequence of Janibacter melonis M714 with both human health impact and industrial applications.</title>
        <authorList>
            <person name="Jin M."/>
            <person name="Zhao Q.R."/>
        </authorList>
    </citation>
    <scope>NUCLEOTIDE SEQUENCE [LARGE SCALE GENOMIC DNA]</scope>
    <source>
        <strain evidence="3 4">M714</strain>
    </source>
</reference>
<feature type="region of interest" description="Disordered" evidence="1">
    <location>
        <begin position="126"/>
        <end position="189"/>
    </location>
</feature>
<keyword evidence="2" id="KW-0472">Membrane</keyword>
<feature type="compositionally biased region" description="Basic and acidic residues" evidence="1">
    <location>
        <begin position="170"/>
        <end position="189"/>
    </location>
</feature>
<feature type="transmembrane region" description="Helical" evidence="2">
    <location>
        <begin position="12"/>
        <end position="32"/>
    </location>
</feature>
<dbReference type="Pfam" id="PF11255">
    <property type="entry name" value="DUF3054"/>
    <property type="match status" value="1"/>
</dbReference>
<proteinExistence type="predicted"/>
<dbReference type="Proteomes" id="UP000271708">
    <property type="component" value="Chromosome"/>
</dbReference>
<evidence type="ECO:0000313" key="4">
    <source>
        <dbReference type="Proteomes" id="UP000271708"/>
    </source>
</evidence>
<accession>A0A5P8FKW0</accession>
<feature type="transmembrane region" description="Helical" evidence="2">
    <location>
        <begin position="44"/>
        <end position="63"/>
    </location>
</feature>
<dbReference type="KEGG" id="jme:EEW87_007365"/>